<dbReference type="SUPFAM" id="SSF55729">
    <property type="entry name" value="Acyl-CoA N-acyltransferases (Nat)"/>
    <property type="match status" value="1"/>
</dbReference>
<dbReference type="InterPro" id="IPR016181">
    <property type="entry name" value="Acyl_CoA_acyltransferase"/>
</dbReference>
<dbReference type="GO" id="GO:0016746">
    <property type="term" value="F:acyltransferase activity"/>
    <property type="evidence" value="ECO:0007669"/>
    <property type="project" value="UniProtKB-KW"/>
</dbReference>
<organism evidence="2 3">
    <name type="scientific">Marinicrinis lubricantis</name>
    <dbReference type="NCBI Taxonomy" id="2086470"/>
    <lineage>
        <taxon>Bacteria</taxon>
        <taxon>Bacillati</taxon>
        <taxon>Bacillota</taxon>
        <taxon>Bacilli</taxon>
        <taxon>Bacillales</taxon>
        <taxon>Paenibacillaceae</taxon>
    </lineage>
</organism>
<proteinExistence type="predicted"/>
<dbReference type="InterPro" id="IPR000182">
    <property type="entry name" value="GNAT_dom"/>
</dbReference>
<name>A0ABW1IRY2_9BACL</name>
<dbReference type="CDD" id="cd04301">
    <property type="entry name" value="NAT_SF"/>
    <property type="match status" value="1"/>
</dbReference>
<gene>
    <name evidence="2" type="ORF">ACFPXP_15425</name>
</gene>
<keyword evidence="2" id="KW-0012">Acyltransferase</keyword>
<dbReference type="Pfam" id="PF00583">
    <property type="entry name" value="Acetyltransf_1"/>
    <property type="match status" value="1"/>
</dbReference>
<keyword evidence="3" id="KW-1185">Reference proteome</keyword>
<protein>
    <submittedName>
        <fullName evidence="2">GNAT family N-acetyltransferase</fullName>
        <ecNumber evidence="2">2.3.-.-</ecNumber>
    </submittedName>
</protein>
<reference evidence="3" key="1">
    <citation type="journal article" date="2019" name="Int. J. Syst. Evol. Microbiol.">
        <title>The Global Catalogue of Microorganisms (GCM) 10K type strain sequencing project: providing services to taxonomists for standard genome sequencing and annotation.</title>
        <authorList>
            <consortium name="The Broad Institute Genomics Platform"/>
            <consortium name="The Broad Institute Genome Sequencing Center for Infectious Disease"/>
            <person name="Wu L."/>
            <person name="Ma J."/>
        </authorList>
    </citation>
    <scope>NUCLEOTIDE SEQUENCE [LARGE SCALE GENOMIC DNA]</scope>
    <source>
        <strain evidence="3">CCM 8749</strain>
    </source>
</reference>
<comment type="caution">
    <text evidence="2">The sequence shown here is derived from an EMBL/GenBank/DDBJ whole genome shotgun (WGS) entry which is preliminary data.</text>
</comment>
<evidence type="ECO:0000259" key="1">
    <source>
        <dbReference type="PROSITE" id="PS51186"/>
    </source>
</evidence>
<dbReference type="EMBL" id="JBHSQV010000170">
    <property type="protein sequence ID" value="MFC5987796.1"/>
    <property type="molecule type" value="Genomic_DNA"/>
</dbReference>
<dbReference type="Gene3D" id="3.40.630.30">
    <property type="match status" value="1"/>
</dbReference>
<dbReference type="EC" id="2.3.-.-" evidence="2"/>
<evidence type="ECO:0000313" key="3">
    <source>
        <dbReference type="Proteomes" id="UP001596250"/>
    </source>
</evidence>
<dbReference type="Proteomes" id="UP001596250">
    <property type="component" value="Unassembled WGS sequence"/>
</dbReference>
<dbReference type="RefSeq" id="WP_379895212.1">
    <property type="nucleotide sequence ID" value="NZ_CBCSCT010000027.1"/>
</dbReference>
<accession>A0ABW1IRY2</accession>
<dbReference type="PROSITE" id="PS51186">
    <property type="entry name" value="GNAT"/>
    <property type="match status" value="1"/>
</dbReference>
<evidence type="ECO:0000313" key="2">
    <source>
        <dbReference type="EMBL" id="MFC5987796.1"/>
    </source>
</evidence>
<feature type="domain" description="N-acetyltransferase" evidence="1">
    <location>
        <begin position="5"/>
        <end position="170"/>
    </location>
</feature>
<sequence length="175" mass="20644">MINHIQLKQLTHMEEVRLLDQEFARRYPWYRQRNYYETCLQENETGERLTLMAYDKGVLAGCCHLLYRSTYPYFREHDIPEINDLNVFPEHQRKGIASRLFDEFERIASQKYSQIGLGVGLYSDYGKAQRMYGKRGYVMDGNGLMYKNVPVKPGSQVSVDDDLLMYLVKELHIKA</sequence>
<keyword evidence="2" id="KW-0808">Transferase</keyword>